<dbReference type="CDD" id="cd13124">
    <property type="entry name" value="MATE_SpoVB_like"/>
    <property type="match status" value="1"/>
</dbReference>
<accession>A0A4P6UT64</accession>
<feature type="transmembrane region" description="Helical" evidence="6">
    <location>
        <begin position="355"/>
        <end position="376"/>
    </location>
</feature>
<reference evidence="7 8" key="1">
    <citation type="submission" date="2019-02" db="EMBL/GenBank/DDBJ databases">
        <title>Ureibacillus thermophilus.</title>
        <authorList>
            <person name="Sunny J.S."/>
            <person name="Natarajan A."/>
            <person name="Saleena L.M."/>
        </authorList>
    </citation>
    <scope>NUCLEOTIDE SEQUENCE [LARGE SCALE GENOMIC DNA]</scope>
    <source>
        <strain evidence="7 8">LM102</strain>
    </source>
</reference>
<keyword evidence="4 6" id="KW-1133">Transmembrane helix</keyword>
<feature type="transmembrane region" description="Helical" evidence="6">
    <location>
        <begin position="440"/>
        <end position="460"/>
    </location>
</feature>
<keyword evidence="8" id="KW-1185">Reference proteome</keyword>
<dbReference type="KEGG" id="uth:DKZ56_11095"/>
<proteinExistence type="predicted"/>
<dbReference type="InterPro" id="IPR024923">
    <property type="entry name" value="PG_synth_SpoVB"/>
</dbReference>
<evidence type="ECO:0000256" key="2">
    <source>
        <dbReference type="ARBA" id="ARBA00022475"/>
    </source>
</evidence>
<dbReference type="RefSeq" id="WP_208650055.1">
    <property type="nucleotide sequence ID" value="NZ_CP036528.1"/>
</dbReference>
<dbReference type="InterPro" id="IPR050833">
    <property type="entry name" value="Poly_Biosynth_Transport"/>
</dbReference>
<protein>
    <submittedName>
        <fullName evidence="7">Polysaccharide biosynthesis protein</fullName>
    </submittedName>
</protein>
<keyword evidence="3 6" id="KW-0812">Transmembrane</keyword>
<dbReference type="Pfam" id="PF01943">
    <property type="entry name" value="Polysacc_synt"/>
    <property type="match status" value="1"/>
</dbReference>
<feature type="transmembrane region" description="Helical" evidence="6">
    <location>
        <begin position="318"/>
        <end position="334"/>
    </location>
</feature>
<dbReference type="GO" id="GO:0005886">
    <property type="term" value="C:plasma membrane"/>
    <property type="evidence" value="ECO:0007669"/>
    <property type="project" value="UniProtKB-SubCell"/>
</dbReference>
<name>A0A4P6UT64_9BACL</name>
<dbReference type="PANTHER" id="PTHR30250:SF24">
    <property type="entry name" value="STAGE V SPORULATION PROTEIN B"/>
    <property type="match status" value="1"/>
</dbReference>
<evidence type="ECO:0000256" key="5">
    <source>
        <dbReference type="ARBA" id="ARBA00023136"/>
    </source>
</evidence>
<dbReference type="PIRSF" id="PIRSF038958">
    <property type="entry name" value="PG_synth_SpoVB"/>
    <property type="match status" value="1"/>
</dbReference>
<feature type="transmembrane region" description="Helical" evidence="6">
    <location>
        <begin position="279"/>
        <end position="298"/>
    </location>
</feature>
<dbReference type="Proteomes" id="UP000291151">
    <property type="component" value="Chromosome"/>
</dbReference>
<keyword evidence="5 6" id="KW-0472">Membrane</keyword>
<dbReference type="EMBL" id="CP036528">
    <property type="protein sequence ID" value="QBK26363.1"/>
    <property type="molecule type" value="Genomic_DNA"/>
</dbReference>
<feature type="transmembrane region" description="Helical" evidence="6">
    <location>
        <begin position="182"/>
        <end position="205"/>
    </location>
</feature>
<feature type="transmembrane region" description="Helical" evidence="6">
    <location>
        <begin position="120"/>
        <end position="138"/>
    </location>
</feature>
<feature type="transmembrane region" description="Helical" evidence="6">
    <location>
        <begin position="251"/>
        <end position="272"/>
    </location>
</feature>
<keyword evidence="2" id="KW-1003">Cell membrane</keyword>
<organism evidence="7 8">
    <name type="scientific">Ureibacillus thermophilus</name>
    <dbReference type="NCBI Taxonomy" id="367743"/>
    <lineage>
        <taxon>Bacteria</taxon>
        <taxon>Bacillati</taxon>
        <taxon>Bacillota</taxon>
        <taxon>Bacilli</taxon>
        <taxon>Bacillales</taxon>
        <taxon>Caryophanaceae</taxon>
        <taxon>Ureibacillus</taxon>
    </lineage>
</organism>
<evidence type="ECO:0000256" key="6">
    <source>
        <dbReference type="SAM" id="Phobius"/>
    </source>
</evidence>
<evidence type="ECO:0000256" key="4">
    <source>
        <dbReference type="ARBA" id="ARBA00022989"/>
    </source>
</evidence>
<feature type="transmembrane region" description="Helical" evidence="6">
    <location>
        <begin position="409"/>
        <end position="428"/>
    </location>
</feature>
<dbReference type="PANTHER" id="PTHR30250">
    <property type="entry name" value="PST FAMILY PREDICTED COLANIC ACID TRANSPORTER"/>
    <property type="match status" value="1"/>
</dbReference>
<feature type="transmembrane region" description="Helical" evidence="6">
    <location>
        <begin position="7"/>
        <end position="25"/>
    </location>
</feature>
<dbReference type="AlphaFoldDB" id="A0A4P6UT64"/>
<evidence type="ECO:0000256" key="1">
    <source>
        <dbReference type="ARBA" id="ARBA00004651"/>
    </source>
</evidence>
<evidence type="ECO:0000313" key="8">
    <source>
        <dbReference type="Proteomes" id="UP000291151"/>
    </source>
</evidence>
<comment type="subcellular location">
    <subcellularLocation>
        <location evidence="1">Cell membrane</location>
        <topology evidence="1">Multi-pass membrane protein</topology>
    </subcellularLocation>
</comment>
<feature type="transmembrane region" description="Helical" evidence="6">
    <location>
        <begin position="89"/>
        <end position="108"/>
    </location>
</feature>
<feature type="transmembrane region" description="Helical" evidence="6">
    <location>
        <begin position="466"/>
        <end position="485"/>
    </location>
</feature>
<gene>
    <name evidence="7" type="ORF">DKZ56_11095</name>
</gene>
<evidence type="ECO:0000313" key="7">
    <source>
        <dbReference type="EMBL" id="QBK26363.1"/>
    </source>
</evidence>
<feature type="transmembrane region" description="Helical" evidence="6">
    <location>
        <begin position="45"/>
        <end position="68"/>
    </location>
</feature>
<dbReference type="InterPro" id="IPR002797">
    <property type="entry name" value="Polysacc_synth"/>
</dbReference>
<sequence length="505" mass="56223">MASFVRGTFFLTIVIFLSKLIGFIYRMQFMRVAGEEVVGVYMTAYPAYIFFVSVLQLGIPIAVAKVVAELYAKRQLGQLHTVMKTASKWSILSIILFTPILVLFIPFLAETLLHNEGTKITLYIALGAVPIIVFSGLIRGFLQGIAIISATAWSQIIEQLVRIFLISFALPFFVVPDNPELTAAYAMAITAIGEFISFIYLYIHYVTKKRKIKKPSSSKPYPAMPLLRIAVPSAGSRLFGTFTWFLEPIVFLKALTIAGLTAAGATTLYGIISGVHVPLLLFPSFIPNALSIVLIPAVSDAVARSNNRLLNDRIGVSLRLSSIIGAYAATYFFLHGDELAMRLFHLEENRGFMKILAPIFYFYYIQSPLHSILQAIDEAKPAMMNSIYGGIGKLFVMFVLASQPFIQEYGAIIAIGFGVLVTSFLHMATLRGHKMISSGFRFFAIPYVAFIITCLIQSVLLSKMSFGFWGDSAITLIVLSILLLATNQFKWSDFRYLRAIFVRRF</sequence>
<evidence type="ECO:0000256" key="3">
    <source>
        <dbReference type="ARBA" id="ARBA00022692"/>
    </source>
</evidence>